<dbReference type="Proteomes" id="UP000887159">
    <property type="component" value="Unassembled WGS sequence"/>
</dbReference>
<proteinExistence type="predicted"/>
<evidence type="ECO:0000313" key="2">
    <source>
        <dbReference type="EMBL" id="GFX98900.1"/>
    </source>
</evidence>
<gene>
    <name evidence="2" type="primary">AVEN_241537_1</name>
    <name evidence="2" type="ORF">TNCV_1504761</name>
</gene>
<sequence length="415" mass="45379">MHKNKEKDKNAYFKIPNPTHGGQPTNSQTCSESFLKFIVLHATNNRKLSNASPFLISKAVQGSAGSVKSIKKLPSGDLLIETATQAQSINLLQCTNRSNIPITATPHKTLNSSKGVIYCPDLIPLPDSEIEEELASQGVEAVKRITSIKDDVFAVKVTVMEQLLVAALLPAINAVVRSTPAKHVRQNGESVQTERGNTLLIPKSVQNGSKKKKYKELKYLKTSHTLKQRNGWSISYHLYIYIASTSYANAVMTNTKSKKDTATQTDIGTQTNISNIETPTNIINLTSESHTDSPIAQKPITNNLIEQETILSPPETSSTDLESLNLDKRSPETSHLSVASDTEVLMEINKSSTKQPATGIVQEAAKILKPSIRIESGGIQTTKEVEDVKFLSKKGKSRRSFSPIKYDSGKPKSSP</sequence>
<accession>A0A8X6RQX3</accession>
<reference evidence="2" key="1">
    <citation type="submission" date="2020-08" db="EMBL/GenBank/DDBJ databases">
        <title>Multicomponent nature underlies the extraordinary mechanical properties of spider dragline silk.</title>
        <authorList>
            <person name="Kono N."/>
            <person name="Nakamura H."/>
            <person name="Mori M."/>
            <person name="Yoshida Y."/>
            <person name="Ohtoshi R."/>
            <person name="Malay A.D."/>
            <person name="Moran D.A.P."/>
            <person name="Tomita M."/>
            <person name="Numata K."/>
            <person name="Arakawa K."/>
        </authorList>
    </citation>
    <scope>NUCLEOTIDE SEQUENCE</scope>
</reference>
<protein>
    <submittedName>
        <fullName evidence="2">CCHC-type domain-containing protein</fullName>
    </submittedName>
</protein>
<feature type="compositionally biased region" description="Basic and acidic residues" evidence="1">
    <location>
        <begin position="1"/>
        <end position="11"/>
    </location>
</feature>
<evidence type="ECO:0000313" key="3">
    <source>
        <dbReference type="Proteomes" id="UP000887159"/>
    </source>
</evidence>
<comment type="caution">
    <text evidence="2">The sequence shown here is derived from an EMBL/GenBank/DDBJ whole genome shotgun (WGS) entry which is preliminary data.</text>
</comment>
<dbReference type="EMBL" id="BMAU01021203">
    <property type="protein sequence ID" value="GFX98900.1"/>
    <property type="molecule type" value="Genomic_DNA"/>
</dbReference>
<feature type="region of interest" description="Disordered" evidence="1">
    <location>
        <begin position="390"/>
        <end position="415"/>
    </location>
</feature>
<organism evidence="2 3">
    <name type="scientific">Trichonephila clavipes</name>
    <name type="common">Golden silk orbweaver</name>
    <name type="synonym">Nephila clavipes</name>
    <dbReference type="NCBI Taxonomy" id="2585209"/>
    <lineage>
        <taxon>Eukaryota</taxon>
        <taxon>Metazoa</taxon>
        <taxon>Ecdysozoa</taxon>
        <taxon>Arthropoda</taxon>
        <taxon>Chelicerata</taxon>
        <taxon>Arachnida</taxon>
        <taxon>Araneae</taxon>
        <taxon>Araneomorphae</taxon>
        <taxon>Entelegynae</taxon>
        <taxon>Araneoidea</taxon>
        <taxon>Nephilidae</taxon>
        <taxon>Trichonephila</taxon>
    </lineage>
</organism>
<keyword evidence="3" id="KW-1185">Reference proteome</keyword>
<feature type="region of interest" description="Disordered" evidence="1">
    <location>
        <begin position="1"/>
        <end position="26"/>
    </location>
</feature>
<dbReference type="AlphaFoldDB" id="A0A8X6RQX3"/>
<name>A0A8X6RQX3_TRICX</name>
<evidence type="ECO:0000256" key="1">
    <source>
        <dbReference type="SAM" id="MobiDB-lite"/>
    </source>
</evidence>